<name>A0AAQ4DXQ8_AMBAM</name>
<keyword evidence="3" id="KW-1185">Reference proteome</keyword>
<keyword evidence="1" id="KW-0472">Membrane</keyword>
<dbReference type="AlphaFoldDB" id="A0AAQ4DXQ8"/>
<feature type="transmembrane region" description="Helical" evidence="1">
    <location>
        <begin position="79"/>
        <end position="98"/>
    </location>
</feature>
<proteinExistence type="predicted"/>
<comment type="caution">
    <text evidence="2">The sequence shown here is derived from an EMBL/GenBank/DDBJ whole genome shotgun (WGS) entry which is preliminary data.</text>
</comment>
<keyword evidence="1" id="KW-0812">Transmembrane</keyword>
<protein>
    <recommendedName>
        <fullName evidence="4">Gustatory receptor</fullName>
    </recommendedName>
</protein>
<feature type="transmembrane region" description="Helical" evidence="1">
    <location>
        <begin position="172"/>
        <end position="188"/>
    </location>
</feature>
<sequence>MERNYRIHARLHRICGCFFISGMSGGAKQVPARVGWKSWSTLYSCALMGLVIWLDVDVIVTKFINLLYHGDQVHHTVRVVVHSILFIRMVITFLYAFFKSSKLLAFYLRASAFERRIGMTFCENTAFSRFFWSDVREASLGLVYCVVYTLTLTKLPPYNQPSDLGESLLKQVYYWLKILLTVIFYYVYDSVCTVTLRSTCEVLAEYLRRQLRILKACLSLPDDRYLQLPGAARCVESVRLNVAYIRRLKEEINDIWGIPLTYSTFCLLVVVCGSVYEICREGIPITQQSSLVVYTLWLLYCFVKLASASQSLTDAMTGTVITYTVILVQTNQRIVKSHLSDLNETSAVNHSVT</sequence>
<feature type="transmembrane region" description="Helical" evidence="1">
    <location>
        <begin position="135"/>
        <end position="152"/>
    </location>
</feature>
<evidence type="ECO:0000313" key="2">
    <source>
        <dbReference type="EMBL" id="KAK8767248.1"/>
    </source>
</evidence>
<feature type="transmembrane region" description="Helical" evidence="1">
    <location>
        <begin position="255"/>
        <end position="276"/>
    </location>
</feature>
<evidence type="ECO:0000256" key="1">
    <source>
        <dbReference type="SAM" id="Phobius"/>
    </source>
</evidence>
<gene>
    <name evidence="2" type="ORF">V5799_005968</name>
</gene>
<accession>A0AAQ4DXQ8</accession>
<dbReference type="Proteomes" id="UP001321473">
    <property type="component" value="Unassembled WGS sequence"/>
</dbReference>
<evidence type="ECO:0000313" key="3">
    <source>
        <dbReference type="Proteomes" id="UP001321473"/>
    </source>
</evidence>
<dbReference type="EMBL" id="JARKHS020025628">
    <property type="protein sequence ID" value="KAK8767248.1"/>
    <property type="molecule type" value="Genomic_DNA"/>
</dbReference>
<feature type="transmembrane region" description="Helical" evidence="1">
    <location>
        <begin position="42"/>
        <end position="67"/>
    </location>
</feature>
<keyword evidence="1" id="KW-1133">Transmembrane helix</keyword>
<evidence type="ECO:0008006" key="4">
    <source>
        <dbReference type="Google" id="ProtNLM"/>
    </source>
</evidence>
<organism evidence="2 3">
    <name type="scientific">Amblyomma americanum</name>
    <name type="common">Lone star tick</name>
    <dbReference type="NCBI Taxonomy" id="6943"/>
    <lineage>
        <taxon>Eukaryota</taxon>
        <taxon>Metazoa</taxon>
        <taxon>Ecdysozoa</taxon>
        <taxon>Arthropoda</taxon>
        <taxon>Chelicerata</taxon>
        <taxon>Arachnida</taxon>
        <taxon>Acari</taxon>
        <taxon>Parasitiformes</taxon>
        <taxon>Ixodida</taxon>
        <taxon>Ixodoidea</taxon>
        <taxon>Ixodidae</taxon>
        <taxon>Amblyomminae</taxon>
        <taxon>Amblyomma</taxon>
    </lineage>
</organism>
<reference evidence="2 3" key="1">
    <citation type="journal article" date="2023" name="Arcadia Sci">
        <title>De novo assembly of a long-read Amblyomma americanum tick genome.</title>
        <authorList>
            <person name="Chou S."/>
            <person name="Poskanzer K.E."/>
            <person name="Rollins M."/>
            <person name="Thuy-Boun P.S."/>
        </authorList>
    </citation>
    <scope>NUCLEOTIDE SEQUENCE [LARGE SCALE GENOMIC DNA]</scope>
    <source>
        <strain evidence="2">F_SG_1</strain>
        <tissue evidence="2">Salivary glands</tissue>
    </source>
</reference>